<evidence type="ECO:0000313" key="2">
    <source>
        <dbReference type="Proteomes" id="UP000676246"/>
    </source>
</evidence>
<gene>
    <name evidence="1" type="ORF">KAK03_11200</name>
</gene>
<dbReference type="EMBL" id="JAGQDD010000007">
    <property type="protein sequence ID" value="MBQ0931053.1"/>
    <property type="molecule type" value="Genomic_DNA"/>
</dbReference>
<sequence>MTTAIHRRDFLAWSSASALVVPARAARPGRMGPRVLHVLGAGDGSTPQGAPVTGPDGALYGCFMHGGSGSLGQVYRLALDGDYSELVAMRYSDTNGFGPSGEPAFDGQGALWACTMFGGRQRLGTLLRHTAADGPQSWEPGAGRSQGPGQFQGRLAVLGDHLYGIAGLRRDRADNAIYRTPIEQPWRARVIASPRAEGLGAVISGPLSVPGGALVGTTSEPLERGGALYRMDVRSGALQVLHTWSSGGPRGELVLADDGWVWGVLSADRARHQGQVWRCHPRRGALQVVHAFTGGEDGAYPSGGLARHPDGSLWGLTNGGGDLAMPRGTLYRIAPDGSYAVVHRFSEDDPCGYSPEGAPGIAADGSVVGCTGAGGALGRGTLFALDYVA</sequence>
<organism evidence="1 2">
    <name type="scientific">Ideonella alba</name>
    <dbReference type="NCBI Taxonomy" id="2824118"/>
    <lineage>
        <taxon>Bacteria</taxon>
        <taxon>Pseudomonadati</taxon>
        <taxon>Pseudomonadota</taxon>
        <taxon>Betaproteobacteria</taxon>
        <taxon>Burkholderiales</taxon>
        <taxon>Sphaerotilaceae</taxon>
        <taxon>Ideonella</taxon>
    </lineage>
</organism>
<evidence type="ECO:0000313" key="1">
    <source>
        <dbReference type="EMBL" id="MBQ0931053.1"/>
    </source>
</evidence>
<dbReference type="SUPFAM" id="SSF63829">
    <property type="entry name" value="Calcium-dependent phosphotriesterase"/>
    <property type="match status" value="1"/>
</dbReference>
<dbReference type="NCBIfam" id="TIGR03803">
    <property type="entry name" value="Gloeo_Verruco"/>
    <property type="match status" value="2"/>
</dbReference>
<protein>
    <submittedName>
        <fullName evidence="1">Uncharacterized protein</fullName>
    </submittedName>
</protein>
<comment type="caution">
    <text evidence="1">The sequence shown here is derived from an EMBL/GenBank/DDBJ whole genome shotgun (WGS) entry which is preliminary data.</text>
</comment>
<name>A0A941BGY9_9BURK</name>
<dbReference type="RefSeq" id="WP_210854045.1">
    <property type="nucleotide sequence ID" value="NZ_JAGQDD010000007.1"/>
</dbReference>
<dbReference type="Proteomes" id="UP000676246">
    <property type="component" value="Unassembled WGS sequence"/>
</dbReference>
<reference evidence="1 2" key="1">
    <citation type="submission" date="2021-04" db="EMBL/GenBank/DDBJ databases">
        <title>The genome sequence of Ideonella sp. 3Y2.</title>
        <authorList>
            <person name="Liu Y."/>
        </authorList>
    </citation>
    <scope>NUCLEOTIDE SEQUENCE [LARGE SCALE GENOMIC DNA]</scope>
    <source>
        <strain evidence="1 2">3Y2</strain>
    </source>
</reference>
<proteinExistence type="predicted"/>
<dbReference type="AlphaFoldDB" id="A0A941BGY9"/>
<accession>A0A941BGY9</accession>
<keyword evidence="2" id="KW-1185">Reference proteome</keyword>
<dbReference type="InterPro" id="IPR022519">
    <property type="entry name" value="Gloeo/Verruco_rpt"/>
</dbReference>